<reference evidence="1" key="1">
    <citation type="submission" date="2006-05" db="EMBL/GenBank/DDBJ databases">
        <title>Complete sequence of chromosome 1 of Burkholderia cenocepacia AU 1054.</title>
        <authorList>
            <consortium name="US DOE Joint Genome Institute"/>
            <person name="Copeland A."/>
            <person name="Lucas S."/>
            <person name="Lapidus A."/>
            <person name="Barry K."/>
            <person name="Detter J.C."/>
            <person name="Glavina del Rio T."/>
            <person name="Hammon N."/>
            <person name="Israni S."/>
            <person name="Dalin E."/>
            <person name="Tice H."/>
            <person name="Pitluck S."/>
            <person name="Chain P."/>
            <person name="Malfatti S."/>
            <person name="Shin M."/>
            <person name="Vergez L."/>
            <person name="Schmutz J."/>
            <person name="Larimer F."/>
            <person name="Land M."/>
            <person name="Hauser L."/>
            <person name="Kyrpides N."/>
            <person name="Lykidis A."/>
            <person name="LiPuma J.J."/>
            <person name="Konstantinidis K."/>
            <person name="Tiedje J.M."/>
            <person name="Richardson P."/>
        </authorList>
    </citation>
    <scope>NUCLEOTIDE SEQUENCE [LARGE SCALE GENOMIC DNA]</scope>
    <source>
        <strain evidence="1">AU 1054</strain>
    </source>
</reference>
<accession>A0A0H2XTC9</accession>
<dbReference type="AlphaFoldDB" id="A0A0H2XTC9"/>
<evidence type="ECO:0000313" key="1">
    <source>
        <dbReference type="EMBL" id="ABF77770.1"/>
    </source>
</evidence>
<gene>
    <name evidence="1" type="ordered locus">Bcen_2874</name>
</gene>
<proteinExistence type="predicted"/>
<dbReference type="HOGENOM" id="CLU_079350_0_0_4"/>
<dbReference type="InterPro" id="IPR014985">
    <property type="entry name" value="WbqC"/>
</dbReference>
<evidence type="ECO:0008006" key="2">
    <source>
        <dbReference type="Google" id="ProtNLM"/>
    </source>
</evidence>
<sequence>MKVAIMQPYFLPYIGYFQLIGAVDRFVVYDNIKYTKKGWFNRNRFLLNGSDALFSIPLKRDADSLDVRDREVSSDYDPVKLAAQLKGAYVRAPFFEQGFNLVSAVIDADEPNLFKFIKRSIDVVVDRLGIATRIDVSSSIDVDPSLKGQGRVLAICESLGATTYVNAIGGVDLYSHEDFAARGIDLRFLRSRPIEYGQFGAPFVPWLSIVDLLMFNSVAEVRDMLTEYDLIQAVPANGVAMPDTVQQVSG</sequence>
<organism evidence="1">
    <name type="scientific">Burkholderia orbicola (strain AU 1054)</name>
    <dbReference type="NCBI Taxonomy" id="331271"/>
    <lineage>
        <taxon>Bacteria</taxon>
        <taxon>Pseudomonadati</taxon>
        <taxon>Pseudomonadota</taxon>
        <taxon>Betaproteobacteria</taxon>
        <taxon>Burkholderiales</taxon>
        <taxon>Burkholderiaceae</taxon>
        <taxon>Burkholderia</taxon>
        <taxon>Burkholderia cepacia complex</taxon>
        <taxon>Burkholderia orbicola</taxon>
    </lineage>
</organism>
<dbReference type="EMBL" id="CP000378">
    <property type="protein sequence ID" value="ABF77770.1"/>
    <property type="molecule type" value="Genomic_DNA"/>
</dbReference>
<name>A0A0H2XTC9_BURO1</name>
<protein>
    <recommendedName>
        <fullName evidence="2">WbnG</fullName>
    </recommendedName>
</protein>
<dbReference type="Pfam" id="PF08889">
    <property type="entry name" value="WbqC"/>
    <property type="match status" value="1"/>
</dbReference>